<proteinExistence type="predicted"/>
<organism evidence="2 3">
    <name type="scientific">Apiospora marii</name>
    <dbReference type="NCBI Taxonomy" id="335849"/>
    <lineage>
        <taxon>Eukaryota</taxon>
        <taxon>Fungi</taxon>
        <taxon>Dikarya</taxon>
        <taxon>Ascomycota</taxon>
        <taxon>Pezizomycotina</taxon>
        <taxon>Sordariomycetes</taxon>
        <taxon>Xylariomycetidae</taxon>
        <taxon>Amphisphaeriales</taxon>
        <taxon>Apiosporaceae</taxon>
        <taxon>Apiospora</taxon>
    </lineage>
</organism>
<keyword evidence="3" id="KW-1185">Reference proteome</keyword>
<dbReference type="Gene3D" id="3.40.390.10">
    <property type="entry name" value="Collagenase (Catalytic Domain)"/>
    <property type="match status" value="1"/>
</dbReference>
<evidence type="ECO:0000313" key="3">
    <source>
        <dbReference type="Proteomes" id="UP001396898"/>
    </source>
</evidence>
<dbReference type="InterPro" id="IPR024079">
    <property type="entry name" value="MetalloPept_cat_dom_sf"/>
</dbReference>
<evidence type="ECO:0008006" key="4">
    <source>
        <dbReference type="Google" id="ProtNLM"/>
    </source>
</evidence>
<name>A0ABR1RLC4_9PEZI</name>
<keyword evidence="1" id="KW-0732">Signal</keyword>
<dbReference type="Proteomes" id="UP001396898">
    <property type="component" value="Unassembled WGS sequence"/>
</dbReference>
<sequence>MRWSLPFAASYLALLANGSPFSVNSAHSAHHLQNSTQHLISRANERDITSLFLIEDGPGSCTGQIDTVNFWLEEARELHSTILRAFQEAPKDKALRVLWYCYFGLGFDDDTLELKADAKKLVGPIEDHLSRVTDFLDNGRLANPQKPDEKPRLFCSGEPFRQESWGSILRDHNGQEVIDEIDTETGYVKYMTLENFFLGQKDQNRAVWWTDKFMGYDFTVRTHPDICPPRDKDGLLLARTSIHNAAWENNDDINRPPVLGESNRHIILCPSVFRDDRGGHDYPSLRQAVSPDNYPVVVLKGEDADINTSIDRLLTISSTLYHELYHLTDNTDTHDLGYSLIKIFEAVVGKKDGKPMPGQRELNCHNPESYVYMAMSAYMYFNKPEGKARALYRGSFAFPASFYTGED</sequence>
<feature type="chain" id="PRO_5046655270" description="Lysine-specific metallo-endopeptidase domain-containing protein" evidence="1">
    <location>
        <begin position="19"/>
        <end position="407"/>
    </location>
</feature>
<reference evidence="2 3" key="1">
    <citation type="submission" date="2023-01" db="EMBL/GenBank/DDBJ databases">
        <title>Analysis of 21 Apiospora genomes using comparative genomics revels a genus with tremendous synthesis potential of carbohydrate active enzymes and secondary metabolites.</title>
        <authorList>
            <person name="Sorensen T."/>
        </authorList>
    </citation>
    <scope>NUCLEOTIDE SEQUENCE [LARGE SCALE GENOMIC DNA]</scope>
    <source>
        <strain evidence="2 3">CBS 20057</strain>
    </source>
</reference>
<feature type="signal peptide" evidence="1">
    <location>
        <begin position="1"/>
        <end position="18"/>
    </location>
</feature>
<gene>
    <name evidence="2" type="ORF">PG991_008662</name>
</gene>
<protein>
    <recommendedName>
        <fullName evidence="4">Lysine-specific metallo-endopeptidase domain-containing protein</fullName>
    </recommendedName>
</protein>
<evidence type="ECO:0000256" key="1">
    <source>
        <dbReference type="SAM" id="SignalP"/>
    </source>
</evidence>
<dbReference type="EMBL" id="JAQQWI010000012">
    <property type="protein sequence ID" value="KAK8015774.1"/>
    <property type="molecule type" value="Genomic_DNA"/>
</dbReference>
<accession>A0ABR1RLC4</accession>
<evidence type="ECO:0000313" key="2">
    <source>
        <dbReference type="EMBL" id="KAK8015774.1"/>
    </source>
</evidence>
<comment type="caution">
    <text evidence="2">The sequence shown here is derived from an EMBL/GenBank/DDBJ whole genome shotgun (WGS) entry which is preliminary data.</text>
</comment>